<gene>
    <name evidence="11" type="primary">amrS</name>
    <name evidence="11" type="ORF">CO087_00745</name>
</gene>
<dbReference type="InterPro" id="IPR058240">
    <property type="entry name" value="rSAM_sf"/>
</dbReference>
<dbReference type="NCBIfam" id="TIGR04337">
    <property type="entry name" value="AmmeMemoSam_rS"/>
    <property type="match status" value="1"/>
</dbReference>
<dbReference type="PANTHER" id="PTHR30352">
    <property type="entry name" value="PYRUVATE FORMATE-LYASE-ACTIVATING ENZYME"/>
    <property type="match status" value="1"/>
</dbReference>
<evidence type="ECO:0000256" key="2">
    <source>
        <dbReference type="ARBA" id="ARBA00022485"/>
    </source>
</evidence>
<dbReference type="AlphaFoldDB" id="A0A2M8D9Y9"/>
<dbReference type="InterPro" id="IPR004042">
    <property type="entry name" value="Intein_endonuc_central"/>
</dbReference>
<dbReference type="PROSITE" id="PS50818">
    <property type="entry name" value="INTEIN_C_TER"/>
    <property type="match status" value="1"/>
</dbReference>
<comment type="cofactor">
    <cofactor evidence="1">
        <name>[4Fe-4S] cluster</name>
        <dbReference type="ChEBI" id="CHEBI:49883"/>
    </cofactor>
</comment>
<evidence type="ECO:0000256" key="4">
    <source>
        <dbReference type="ARBA" id="ARBA00022723"/>
    </source>
</evidence>
<evidence type="ECO:0000259" key="9">
    <source>
        <dbReference type="PROSITE" id="PS50819"/>
    </source>
</evidence>
<dbReference type="SMART" id="SM00305">
    <property type="entry name" value="HintC"/>
    <property type="match status" value="1"/>
</dbReference>
<evidence type="ECO:0000313" key="12">
    <source>
        <dbReference type="Proteomes" id="UP000230577"/>
    </source>
</evidence>
<dbReference type="Pfam" id="PF14528">
    <property type="entry name" value="LAGLIDADG_3"/>
    <property type="match status" value="1"/>
</dbReference>
<dbReference type="GO" id="GO:0046872">
    <property type="term" value="F:metal ion binding"/>
    <property type="evidence" value="ECO:0007669"/>
    <property type="project" value="UniProtKB-KW"/>
</dbReference>
<dbReference type="PANTHER" id="PTHR30352:SF5">
    <property type="entry name" value="PYRUVATE FORMATE-LYASE 1-ACTIVATING ENZYME"/>
    <property type="match status" value="1"/>
</dbReference>
<accession>A0A2M8D9Y9</accession>
<dbReference type="Gene3D" id="3.10.28.10">
    <property type="entry name" value="Homing endonucleases"/>
    <property type="match status" value="1"/>
</dbReference>
<dbReference type="InterPro" id="IPR027596">
    <property type="entry name" value="AmmeMemoSam_rS"/>
</dbReference>
<dbReference type="Pfam" id="PF14890">
    <property type="entry name" value="Intein_splicing"/>
    <property type="match status" value="1"/>
</dbReference>
<dbReference type="InterPro" id="IPR036844">
    <property type="entry name" value="Hint_dom_sf"/>
</dbReference>
<dbReference type="SUPFAM" id="SSF102114">
    <property type="entry name" value="Radical SAM enzymes"/>
    <property type="match status" value="1"/>
</dbReference>
<dbReference type="SMART" id="SM00306">
    <property type="entry name" value="HintN"/>
    <property type="match status" value="1"/>
</dbReference>
<dbReference type="GO" id="GO:0016539">
    <property type="term" value="P:intein-mediated protein splicing"/>
    <property type="evidence" value="ECO:0007669"/>
    <property type="project" value="InterPro"/>
</dbReference>
<keyword evidence="4" id="KW-0479">Metal-binding</keyword>
<evidence type="ECO:0000259" key="10">
    <source>
        <dbReference type="PROSITE" id="PS51918"/>
    </source>
</evidence>
<dbReference type="CDD" id="cd00081">
    <property type="entry name" value="Hint"/>
    <property type="match status" value="2"/>
</dbReference>
<dbReference type="PROSITE" id="PS50819">
    <property type="entry name" value="INTEIN_ENDONUCLEASE"/>
    <property type="match status" value="1"/>
</dbReference>
<evidence type="ECO:0000256" key="6">
    <source>
        <dbReference type="ARBA" id="ARBA00023000"/>
    </source>
</evidence>
<dbReference type="PRINTS" id="PR00379">
    <property type="entry name" value="INTEIN"/>
</dbReference>
<dbReference type="Proteomes" id="UP000230577">
    <property type="component" value="Unassembled WGS sequence"/>
</dbReference>
<dbReference type="InterPro" id="IPR006141">
    <property type="entry name" value="Intein_N"/>
</dbReference>
<dbReference type="InterPro" id="IPR030934">
    <property type="entry name" value="Intein_C"/>
</dbReference>
<dbReference type="SUPFAM" id="SSF51294">
    <property type="entry name" value="Hedgehog/intein (Hint) domain"/>
    <property type="match status" value="1"/>
</dbReference>
<protein>
    <submittedName>
        <fullName evidence="11">AmmeMemoRadiSam system radical SAM enzyme</fullName>
    </submittedName>
</protein>
<dbReference type="InterPro" id="IPR003587">
    <property type="entry name" value="Hint_dom_N"/>
</dbReference>
<comment type="caution">
    <text evidence="11">The sequence shown here is derived from an EMBL/GenBank/DDBJ whole genome shotgun (WGS) entry which is preliminary data.</text>
</comment>
<evidence type="ECO:0000256" key="3">
    <source>
        <dbReference type="ARBA" id="ARBA00022691"/>
    </source>
</evidence>
<feature type="domain" description="DOD-type homing endonuclease" evidence="9">
    <location>
        <begin position="318"/>
        <end position="455"/>
    </location>
</feature>
<dbReference type="InterPro" id="IPR027434">
    <property type="entry name" value="Homing_endonucl"/>
</dbReference>
<dbReference type="PROSITE" id="PS50817">
    <property type="entry name" value="INTEIN_N_TER"/>
    <property type="match status" value="1"/>
</dbReference>
<evidence type="ECO:0000313" key="11">
    <source>
        <dbReference type="EMBL" id="PJB83986.1"/>
    </source>
</evidence>
<dbReference type="Pfam" id="PF04055">
    <property type="entry name" value="Radical_SAM"/>
    <property type="match status" value="1"/>
</dbReference>
<dbReference type="InterPro" id="IPR003586">
    <property type="entry name" value="Hint_dom_C"/>
</dbReference>
<evidence type="ECO:0000256" key="5">
    <source>
        <dbReference type="ARBA" id="ARBA00022813"/>
    </source>
</evidence>
<evidence type="ECO:0000256" key="8">
    <source>
        <dbReference type="ARBA" id="ARBA00023014"/>
    </source>
</evidence>
<keyword evidence="3" id="KW-0949">S-adenosyl-L-methionine</keyword>
<keyword evidence="7" id="KW-0408">Iron</keyword>
<keyword evidence="2" id="KW-0004">4Fe-4S</keyword>
<dbReference type="Gene3D" id="2.170.16.10">
    <property type="entry name" value="Hedgehog/Intein (Hint) domain"/>
    <property type="match status" value="2"/>
</dbReference>
<dbReference type="EMBL" id="PFTL01000016">
    <property type="protein sequence ID" value="PJB83986.1"/>
    <property type="molecule type" value="Genomic_DNA"/>
</dbReference>
<dbReference type="GO" id="GO:0004519">
    <property type="term" value="F:endonuclease activity"/>
    <property type="evidence" value="ECO:0007669"/>
    <property type="project" value="InterPro"/>
</dbReference>
<dbReference type="Gene3D" id="3.20.20.70">
    <property type="entry name" value="Aldolase class I"/>
    <property type="match status" value="1"/>
</dbReference>
<feature type="domain" description="Radical SAM core" evidence="10">
    <location>
        <begin position="541"/>
        <end position="758"/>
    </location>
</feature>
<sequence length="805" mass="92710">MKDAYLYKKLADKKVQCLNCAHYCVILPDKRGICGVRENRDGVLYALNYGKAIACHIDPIEKKPFFHFLPGSYSLSIATVGCNFRCLNCFSPQTTVVTNWGPMLIKEIFNKGKNSYFKLDGSEVREIENLQAITHKGRYKKILRVFRHPYKDKIFIIKPRYTPPIECTASHKFLVTRDPLRGKLDKIRADQLSKDYYLVIPKNYPFSLPNIELNIKDILSSHAPPLLKKNTKINIKIAKEILKLSKQGETSRNLALKYHFHPSYIRTLRSKFRKKGISNYLFWYKNQLTEKGNRLVYKYEKKGGISKKIKLDERLTKLLGYYCAEGCVSKLKNRPNSYQLIFCFGHREKQYVAEVKNLIEEIFNIKPKIIQQRTITRINVGKTSVALLFKILCGSKAKNKKVPEILNQATRNLVKAFLDGFIAGDGSIQKGEISIGTVSKELALGIYWLWLKMGFLPSFYRWKPLSITTIEKRKVNQLPYYYVKLTAQKFRKDFLNDNALIISPKSVKSLRFKENDLYYFVPIFRISKRKYSGYVYNIEVEEDHSYLANFISVGNCQNWDISQGFKDKKEIPGEDISPEEIVKIALENNLPSISYTYVEPTIFLEYALDIMKLAKKAGLKNNFVSNGFMSEESAKLVIPYLDANNIDIKSFDDKFYKENCGGRLQPVLDTAKLMKKSGVWVEITTLAIPTLSDSEEMFRKIAKFIYEELGPETPWHISQFSGAISWKLQHLPDTPVETLETAYKIGKEAGLKYVYTGNVPGLPSEDTFCPKCRALCIDRMNYVIHRHDKSGKCPKCGENLDLILK</sequence>
<keyword evidence="5" id="KW-0068">Autocatalytic cleavage</keyword>
<dbReference type="NCBIfam" id="TIGR01445">
    <property type="entry name" value="intein_Nterm"/>
    <property type="match status" value="1"/>
</dbReference>
<name>A0A2M8D9Y9_9BACT</name>
<dbReference type="SUPFAM" id="SSF55608">
    <property type="entry name" value="Homing endonucleases"/>
    <property type="match status" value="1"/>
</dbReference>
<dbReference type="InterPro" id="IPR007197">
    <property type="entry name" value="rSAM"/>
</dbReference>
<evidence type="ECO:0000256" key="1">
    <source>
        <dbReference type="ARBA" id="ARBA00001966"/>
    </source>
</evidence>
<organism evidence="11 12">
    <name type="scientific">Candidatus Wolfebacteria bacterium CG_4_9_14_0_8_um_filter_39_46</name>
    <dbReference type="NCBI Taxonomy" id="1975064"/>
    <lineage>
        <taxon>Bacteria</taxon>
        <taxon>Candidatus Wolfeibacteriota</taxon>
    </lineage>
</organism>
<proteinExistence type="predicted"/>
<keyword evidence="8" id="KW-0411">Iron-sulfur</keyword>
<keyword evidence="6" id="KW-0651">Protein splicing</keyword>
<dbReference type="NCBIfam" id="TIGR01443">
    <property type="entry name" value="intein_Cterm"/>
    <property type="match status" value="1"/>
</dbReference>
<dbReference type="GO" id="GO:0051539">
    <property type="term" value="F:4 iron, 4 sulfur cluster binding"/>
    <property type="evidence" value="ECO:0007669"/>
    <property type="project" value="UniProtKB-KW"/>
</dbReference>
<dbReference type="InterPro" id="IPR034457">
    <property type="entry name" value="Organic_radical-activating"/>
</dbReference>
<dbReference type="PROSITE" id="PS51918">
    <property type="entry name" value="RADICAL_SAM"/>
    <property type="match status" value="1"/>
</dbReference>
<dbReference type="InterPro" id="IPR006142">
    <property type="entry name" value="INTEIN"/>
</dbReference>
<dbReference type="InterPro" id="IPR013785">
    <property type="entry name" value="Aldolase_TIM"/>
</dbReference>
<dbReference type="InterPro" id="IPR004860">
    <property type="entry name" value="LAGLIDADG_dom"/>
</dbReference>
<reference evidence="12" key="1">
    <citation type="submission" date="2017-09" db="EMBL/GenBank/DDBJ databases">
        <title>Depth-based differentiation of microbial function through sediment-hosted aquifers and enrichment of novel symbionts in the deep terrestrial subsurface.</title>
        <authorList>
            <person name="Probst A.J."/>
            <person name="Ladd B."/>
            <person name="Jarett J.K."/>
            <person name="Geller-Mcgrath D.E."/>
            <person name="Sieber C.M.K."/>
            <person name="Emerson J.B."/>
            <person name="Anantharaman K."/>
            <person name="Thomas B.C."/>
            <person name="Malmstrom R."/>
            <person name="Stieglmeier M."/>
            <person name="Klingl A."/>
            <person name="Woyke T."/>
            <person name="Ryan C.M."/>
            <person name="Banfield J.F."/>
        </authorList>
    </citation>
    <scope>NUCLEOTIDE SEQUENCE [LARGE SCALE GENOMIC DNA]</scope>
</reference>
<evidence type="ECO:0000256" key="7">
    <source>
        <dbReference type="ARBA" id="ARBA00023004"/>
    </source>
</evidence>